<dbReference type="InterPro" id="IPR013786">
    <property type="entry name" value="AcylCoA_DH/ox_N"/>
</dbReference>
<dbReference type="Pfam" id="PF02770">
    <property type="entry name" value="Acyl-CoA_dh_M"/>
    <property type="match status" value="1"/>
</dbReference>
<dbReference type="Gene3D" id="1.20.140.10">
    <property type="entry name" value="Butyryl-CoA Dehydrogenase, subunit A, domain 3"/>
    <property type="match status" value="1"/>
</dbReference>
<dbReference type="AlphaFoldDB" id="A0A1C6W4Q2"/>
<evidence type="ECO:0000313" key="11">
    <source>
        <dbReference type="Proteomes" id="UP000199343"/>
    </source>
</evidence>
<accession>A0A1C6W4Q2</accession>
<dbReference type="Pfam" id="PF00441">
    <property type="entry name" value="Acyl-CoA_dh_1"/>
    <property type="match status" value="1"/>
</dbReference>
<dbReference type="Gene3D" id="1.10.540.10">
    <property type="entry name" value="Acyl-CoA dehydrogenase/oxidase, N-terminal domain"/>
    <property type="match status" value="1"/>
</dbReference>
<feature type="domain" description="Acyl-CoA dehydrogenase/oxidase C-terminal" evidence="7">
    <location>
        <begin position="224"/>
        <end position="361"/>
    </location>
</feature>
<dbReference type="OrthoDB" id="2769798at2"/>
<evidence type="ECO:0000259" key="8">
    <source>
        <dbReference type="Pfam" id="PF02770"/>
    </source>
</evidence>
<dbReference type="GO" id="GO:0005886">
    <property type="term" value="C:plasma membrane"/>
    <property type="evidence" value="ECO:0007669"/>
    <property type="project" value="TreeGrafter"/>
</dbReference>
<protein>
    <recommendedName>
        <fullName evidence="12">Acyl-CoA dehydrogenase</fullName>
    </recommendedName>
</protein>
<keyword evidence="5 6" id="KW-0560">Oxidoreductase</keyword>
<dbReference type="RefSeq" id="WP_091632097.1">
    <property type="nucleotide sequence ID" value="NZ_FMIC01000002.1"/>
</dbReference>
<proteinExistence type="inferred from homology"/>
<gene>
    <name evidence="10" type="ORF">GA0070608_5756</name>
</gene>
<dbReference type="InterPro" id="IPR037069">
    <property type="entry name" value="AcylCoA_DH/ox_N_sf"/>
</dbReference>
<evidence type="ECO:0008006" key="12">
    <source>
        <dbReference type="Google" id="ProtNLM"/>
    </source>
</evidence>
<organism evidence="10 11">
    <name type="scientific">Micromonospora peucetia</name>
    <dbReference type="NCBI Taxonomy" id="47871"/>
    <lineage>
        <taxon>Bacteria</taxon>
        <taxon>Bacillati</taxon>
        <taxon>Actinomycetota</taxon>
        <taxon>Actinomycetes</taxon>
        <taxon>Micromonosporales</taxon>
        <taxon>Micromonosporaceae</taxon>
        <taxon>Micromonospora</taxon>
    </lineage>
</organism>
<evidence type="ECO:0000259" key="7">
    <source>
        <dbReference type="Pfam" id="PF00441"/>
    </source>
</evidence>
<dbReference type="InterPro" id="IPR009100">
    <property type="entry name" value="AcylCoA_DH/oxidase_NM_dom_sf"/>
</dbReference>
<evidence type="ECO:0000256" key="2">
    <source>
        <dbReference type="ARBA" id="ARBA00009347"/>
    </source>
</evidence>
<dbReference type="EMBL" id="FMIC01000002">
    <property type="protein sequence ID" value="SCL73471.1"/>
    <property type="molecule type" value="Genomic_DNA"/>
</dbReference>
<dbReference type="GO" id="GO:0016627">
    <property type="term" value="F:oxidoreductase activity, acting on the CH-CH group of donors"/>
    <property type="evidence" value="ECO:0007669"/>
    <property type="project" value="InterPro"/>
</dbReference>
<evidence type="ECO:0000256" key="1">
    <source>
        <dbReference type="ARBA" id="ARBA00001974"/>
    </source>
</evidence>
<dbReference type="InterPro" id="IPR006091">
    <property type="entry name" value="Acyl-CoA_Oxase/DH_mid-dom"/>
</dbReference>
<comment type="cofactor">
    <cofactor evidence="1 6">
        <name>FAD</name>
        <dbReference type="ChEBI" id="CHEBI:57692"/>
    </cofactor>
</comment>
<dbReference type="InterPro" id="IPR052161">
    <property type="entry name" value="Mycobact_Acyl-CoA_DH"/>
</dbReference>
<comment type="similarity">
    <text evidence="2 6">Belongs to the acyl-CoA dehydrogenase family.</text>
</comment>
<sequence length="368" mass="40767">MRWAFTTDQERLREEVRAFLAEHAHQRDPMQYFHGRGGASRELYRELGRRGWLRLAWPGEWGGQDAWPSTEFIVWDELAYARAVRPDLAAGIVAKTIIGHGTDEQRARFLPGIGRGEISFALGYSEPEAGSDLAAVRTRAVPDGDGYRVTGEKRWTSDAHNSDYLWLLCRTPESGHTLLMLDLTSPGVQIRPIHTIDGHRLNEVSLDGVHVPQENRIGAEGEAWRLIRAALAVERHLMVLPGRVRRDFEDLLRWSTERGWSVDARTRADIADIALDVAEVEVAAMSTLAALEAGHDGAAQAARAKLLGSRTLQRIARLPFDVGDTGAARTGTPSFLWHETFMETIAGGTSEIMLGVLAREALGLGGRR</sequence>
<dbReference type="Gene3D" id="2.40.110.10">
    <property type="entry name" value="Butyryl-CoA Dehydrogenase, subunit A, domain 2"/>
    <property type="match status" value="1"/>
</dbReference>
<dbReference type="SUPFAM" id="SSF47203">
    <property type="entry name" value="Acyl-CoA dehydrogenase C-terminal domain-like"/>
    <property type="match status" value="1"/>
</dbReference>
<dbReference type="Proteomes" id="UP000199343">
    <property type="component" value="Unassembled WGS sequence"/>
</dbReference>
<evidence type="ECO:0000256" key="4">
    <source>
        <dbReference type="ARBA" id="ARBA00022827"/>
    </source>
</evidence>
<feature type="domain" description="Acyl-CoA oxidase/dehydrogenase middle" evidence="8">
    <location>
        <begin position="121"/>
        <end position="209"/>
    </location>
</feature>
<reference evidence="10 11" key="1">
    <citation type="submission" date="2016-06" db="EMBL/GenBank/DDBJ databases">
        <authorList>
            <person name="Kjaerup R.B."/>
            <person name="Dalgaard T.S."/>
            <person name="Juul-Madsen H.R."/>
        </authorList>
    </citation>
    <scope>NUCLEOTIDE SEQUENCE [LARGE SCALE GENOMIC DNA]</scope>
    <source>
        <strain evidence="10 11">DSM 43363</strain>
    </source>
</reference>
<dbReference type="SUPFAM" id="SSF56645">
    <property type="entry name" value="Acyl-CoA dehydrogenase NM domain-like"/>
    <property type="match status" value="1"/>
</dbReference>
<evidence type="ECO:0000313" key="10">
    <source>
        <dbReference type="EMBL" id="SCL73471.1"/>
    </source>
</evidence>
<dbReference type="Pfam" id="PF02771">
    <property type="entry name" value="Acyl-CoA_dh_N"/>
    <property type="match status" value="1"/>
</dbReference>
<keyword evidence="4 6" id="KW-0274">FAD</keyword>
<keyword evidence="3 6" id="KW-0285">Flavoprotein</keyword>
<feature type="domain" description="Acyl-CoA dehydrogenase/oxidase N-terminal" evidence="9">
    <location>
        <begin position="6"/>
        <end position="117"/>
    </location>
</feature>
<dbReference type="PANTHER" id="PTHR43292:SF3">
    <property type="entry name" value="ACYL-COA DEHYDROGENASE FADE29"/>
    <property type="match status" value="1"/>
</dbReference>
<evidence type="ECO:0000256" key="6">
    <source>
        <dbReference type="RuleBase" id="RU362125"/>
    </source>
</evidence>
<dbReference type="InterPro" id="IPR036250">
    <property type="entry name" value="AcylCo_DH-like_C"/>
</dbReference>
<dbReference type="STRING" id="47871.GA0070608_5756"/>
<evidence type="ECO:0000256" key="5">
    <source>
        <dbReference type="ARBA" id="ARBA00023002"/>
    </source>
</evidence>
<dbReference type="InterPro" id="IPR009075">
    <property type="entry name" value="AcylCo_DH/oxidase_C"/>
</dbReference>
<name>A0A1C6W4Q2_9ACTN</name>
<dbReference type="InterPro" id="IPR046373">
    <property type="entry name" value="Acyl-CoA_Oxase/DH_mid-dom_sf"/>
</dbReference>
<dbReference type="GO" id="GO:0050660">
    <property type="term" value="F:flavin adenine dinucleotide binding"/>
    <property type="evidence" value="ECO:0007669"/>
    <property type="project" value="InterPro"/>
</dbReference>
<dbReference type="PANTHER" id="PTHR43292">
    <property type="entry name" value="ACYL-COA DEHYDROGENASE"/>
    <property type="match status" value="1"/>
</dbReference>
<evidence type="ECO:0000259" key="9">
    <source>
        <dbReference type="Pfam" id="PF02771"/>
    </source>
</evidence>
<evidence type="ECO:0000256" key="3">
    <source>
        <dbReference type="ARBA" id="ARBA00022630"/>
    </source>
</evidence>